<dbReference type="Proteomes" id="UP000694397">
    <property type="component" value="Chromosome 8"/>
</dbReference>
<keyword evidence="7 9" id="KW-0175">Coiled coil</keyword>
<feature type="region of interest" description="Disordered" evidence="10">
    <location>
        <begin position="1151"/>
        <end position="1177"/>
    </location>
</feature>
<feature type="coiled-coil region" evidence="9">
    <location>
        <begin position="877"/>
        <end position="918"/>
    </location>
</feature>
<keyword evidence="8" id="KW-0206">Cytoskeleton</keyword>
<feature type="region of interest" description="Disordered" evidence="10">
    <location>
        <begin position="1214"/>
        <end position="1243"/>
    </location>
</feature>
<feature type="coiled-coil region" evidence="9">
    <location>
        <begin position="958"/>
        <end position="996"/>
    </location>
</feature>
<dbReference type="GO" id="GO:0034451">
    <property type="term" value="C:centriolar satellite"/>
    <property type="evidence" value="ECO:0007669"/>
    <property type="project" value="TreeGrafter"/>
</dbReference>
<protein>
    <recommendedName>
        <fullName evidence="3">Centrosomal protein of 162 kDa</fullName>
    </recommendedName>
</protein>
<keyword evidence="12" id="KW-1185">Reference proteome</keyword>
<dbReference type="PANTHER" id="PTHR34031">
    <property type="entry name" value="CENTROSOMAL PROTEIN OF 162 KDA"/>
    <property type="match status" value="1"/>
</dbReference>
<comment type="similarity">
    <text evidence="2">Belongs to the CEP162 family.</text>
</comment>
<dbReference type="OrthoDB" id="2157184at2759"/>
<feature type="region of interest" description="Disordered" evidence="10">
    <location>
        <begin position="669"/>
        <end position="720"/>
    </location>
</feature>
<dbReference type="GO" id="GO:0005814">
    <property type="term" value="C:centriole"/>
    <property type="evidence" value="ECO:0007669"/>
    <property type="project" value="UniProtKB-SubCell"/>
</dbReference>
<evidence type="ECO:0000313" key="11">
    <source>
        <dbReference type="Ensembl" id="ENSSFOP00015015721.2"/>
    </source>
</evidence>
<feature type="coiled-coil region" evidence="9">
    <location>
        <begin position="1349"/>
        <end position="1490"/>
    </location>
</feature>
<feature type="compositionally biased region" description="Basic and acidic residues" evidence="10">
    <location>
        <begin position="479"/>
        <end position="494"/>
    </location>
</feature>
<feature type="compositionally biased region" description="Acidic residues" evidence="10">
    <location>
        <begin position="157"/>
        <end position="166"/>
    </location>
</feature>
<evidence type="ECO:0000256" key="5">
    <source>
        <dbReference type="ARBA" id="ARBA00022701"/>
    </source>
</evidence>
<feature type="compositionally biased region" description="Gly residues" evidence="10">
    <location>
        <begin position="602"/>
        <end position="614"/>
    </location>
</feature>
<feature type="region of interest" description="Disordered" evidence="10">
    <location>
        <begin position="251"/>
        <end position="649"/>
    </location>
</feature>
<dbReference type="Ensembl" id="ENSSFOT00015015903.2">
    <property type="protein sequence ID" value="ENSSFOP00015015721.2"/>
    <property type="gene ID" value="ENSSFOG00015010130.2"/>
</dbReference>
<evidence type="ECO:0000313" key="12">
    <source>
        <dbReference type="Proteomes" id="UP000694397"/>
    </source>
</evidence>
<keyword evidence="4" id="KW-0963">Cytoplasm</keyword>
<comment type="subcellular location">
    <subcellularLocation>
        <location evidence="1">Cytoplasm</location>
        <location evidence="1">Cytoskeleton</location>
        <location evidence="1">Microtubule organizing center</location>
        <location evidence="1">Centrosome</location>
        <location evidence="1">Centriole</location>
    </subcellularLocation>
</comment>
<sequence length="1509" mass="169554">MKKMDKYDEAAPLDAFFLPFFFLLNYEFTYTRALYFTYISNICVAAPTRPIPRPRCKALERFSQLEERYRAKWEASHDVLGGAKLKEKHFPEAVEEKSSALEDSSFALLATSDSDLHIIDDGLSLSGKTFRKPLRKSQPIKEEDDDMAKHRHCEEQEKQDEEEEQGAESALFCRDSLEPEESVMASGPGLNFTGFGSNTLDEEEEKAQFFANLERGASSTIDYSRLNRELDSTGSTLATTLRRAEEIMTELEQKEKFPESRSSPVSLNYSEDFEDEMSGKEEGEEERSGPAMLEKVSLDDSLDSSGRAEQCRLRQERADAMVMKEEWAGPGNLETPAATAQSHGQSGSSEMEAVQEAYRQISLSTGDSAGYPRSTTPPADEQKSSPPALEHSKGTLKTTVSTGSDLPTAEELMQPIRPELGFSQRFALQSDSEAEASQKPPEGLLGDRSSSTPKTVPAVSSEGGIGVPTAAEANEDAGDERARKVLEEVERLMQYKDNSSLQSQPLLSRDLKKQVSEQPSSLSGQSAPFSVSQKKSNPPVVKSKRVLSARLPGMSRTSPAVKLPSSLKKRNPVNQGPKKHTTPEALQKGGKGGNIPGSLTAGKGGKSPGSQIGGKRGKTLVSVTAGKGDKTADSMTAKNAEPKSQADAELRVSSELMASSQSFPTFLQQHTEGTGLRGPARAWPEINKMSLPESTPSDAAFPRGPQHKSRDTASPEREEGAQNQILVDVQDEHLAREDQELLHTLSREVTILKQENYVLQAKLHSLEEARRKRRWSLGESLDPITEEKLQLIEKEVKEQETIIQGYQQENEKLYRQVKALQAQSKASEEAMFKENQRLQTELATCREEVSRNIGQQVVGNVLEPDHSQALSVLLAQVKAAQKNEVRLMEEIRRLKQEKQALEVDLEVMKKERDLAKAQANHTSGEKSFAIKMLEERHKEELLALNKKLQWYAENQELLDRDAARLRAATDEAQRLKEQVEKLKSEIKNKNGQQQNKVKMRIGDAKRILDLERQVKEMEEILRRRHPNSLPSLMLAAAAAEPVTPECAGTVAFLERRVQRLEAELEGRDEEAKRSLRAMEQQYHKIKIQYEQQISQLEQQLAMKAERTQAVSPQAWESKAQSLEKELLHLQETQRNREDELLAEITALQGQLQQARCKEKPQKSPSRHERQAEEAQGVRIDRMTQELTAKSKTIQELTRVVERLQKERRSLLLAPPLQGRNGDTKKQGVAARGTPVLQGGEKIGAKSEAVAETFPPTLDEKNYQPSEFSGSHISEVLQENEQLRARLEQVELEAEHERVTLQAATAQAEGELRRVQESLAEQLSSLRTKHQRELENILTRHALEHSSSKVAELTNQLSAQEIMVRHLRDQVKELQGCKEALVVSQVREETLQNEMSKLLEELKEAKEQHSPTLKHFTALEKKIKNMELRHMQRERELQQVITRTWLATDEEQHQNEVEAWRRLAQAKTQELEAFRVELDSILEVLRELQRQNVVLPAPGTAHTATFAQKS</sequence>
<feature type="coiled-coil region" evidence="9">
    <location>
        <begin position="789"/>
        <end position="848"/>
    </location>
</feature>
<feature type="compositionally biased region" description="Polar residues" evidence="10">
    <location>
        <begin position="516"/>
        <end position="536"/>
    </location>
</feature>
<evidence type="ECO:0000256" key="9">
    <source>
        <dbReference type="SAM" id="Coils"/>
    </source>
</evidence>
<evidence type="ECO:0000256" key="1">
    <source>
        <dbReference type="ARBA" id="ARBA00004114"/>
    </source>
</evidence>
<reference evidence="11" key="2">
    <citation type="submission" date="2025-08" db="UniProtKB">
        <authorList>
            <consortium name="Ensembl"/>
        </authorList>
    </citation>
    <scope>IDENTIFICATION</scope>
</reference>
<feature type="compositionally biased region" description="Polar residues" evidence="10">
    <location>
        <begin position="361"/>
        <end position="377"/>
    </location>
</feature>
<feature type="compositionally biased region" description="Basic and acidic residues" evidence="10">
    <location>
        <begin position="640"/>
        <end position="649"/>
    </location>
</feature>
<feature type="compositionally biased region" description="Polar residues" evidence="10">
    <location>
        <begin position="395"/>
        <end position="405"/>
    </location>
</feature>
<organism evidence="11 12">
    <name type="scientific">Scleropages formosus</name>
    <name type="common">Asian bonytongue</name>
    <name type="synonym">Osteoglossum formosum</name>
    <dbReference type="NCBI Taxonomy" id="113540"/>
    <lineage>
        <taxon>Eukaryota</taxon>
        <taxon>Metazoa</taxon>
        <taxon>Chordata</taxon>
        <taxon>Craniata</taxon>
        <taxon>Vertebrata</taxon>
        <taxon>Euteleostomi</taxon>
        <taxon>Actinopterygii</taxon>
        <taxon>Neopterygii</taxon>
        <taxon>Teleostei</taxon>
        <taxon>Osteoglossocephala</taxon>
        <taxon>Osteoglossomorpha</taxon>
        <taxon>Osteoglossiformes</taxon>
        <taxon>Osteoglossidae</taxon>
        <taxon>Scleropages</taxon>
    </lineage>
</organism>
<dbReference type="PANTHER" id="PTHR34031:SF1">
    <property type="entry name" value="CENTROSOMAL PROTEIN OF 162 KDA"/>
    <property type="match status" value="1"/>
</dbReference>
<evidence type="ECO:0000256" key="2">
    <source>
        <dbReference type="ARBA" id="ARBA00009485"/>
    </source>
</evidence>
<evidence type="ECO:0000256" key="7">
    <source>
        <dbReference type="ARBA" id="ARBA00023054"/>
    </source>
</evidence>
<dbReference type="GO" id="GO:0005879">
    <property type="term" value="C:axonemal microtubule"/>
    <property type="evidence" value="ECO:0007669"/>
    <property type="project" value="TreeGrafter"/>
</dbReference>
<feature type="compositionally biased region" description="Polar residues" evidence="10">
    <location>
        <begin position="260"/>
        <end position="269"/>
    </location>
</feature>
<proteinExistence type="inferred from homology"/>
<dbReference type="GO" id="GO:0001947">
    <property type="term" value="P:heart looping"/>
    <property type="evidence" value="ECO:0007669"/>
    <property type="project" value="Ensembl"/>
</dbReference>
<feature type="compositionally biased region" description="Polar residues" evidence="10">
    <location>
        <begin position="338"/>
        <end position="349"/>
    </location>
</feature>
<gene>
    <name evidence="11" type="primary">CEP162</name>
    <name evidence="11" type="synonym">cep162</name>
</gene>
<feature type="compositionally biased region" description="Polar residues" evidence="10">
    <location>
        <begin position="496"/>
        <end position="506"/>
    </location>
</feature>
<feature type="compositionally biased region" description="Basic and acidic residues" evidence="10">
    <location>
        <begin position="708"/>
        <end position="720"/>
    </location>
</feature>
<reference evidence="11 12" key="1">
    <citation type="submission" date="2019-04" db="EMBL/GenBank/DDBJ databases">
        <authorList>
            <consortium name="Wellcome Sanger Institute Data Sharing"/>
        </authorList>
    </citation>
    <scope>NUCLEOTIDE SEQUENCE [LARGE SCALE GENOMIC DNA]</scope>
</reference>
<feature type="compositionally biased region" description="Basic and acidic residues" evidence="10">
    <location>
        <begin position="309"/>
        <end position="327"/>
    </location>
</feature>
<dbReference type="InterPro" id="IPR038774">
    <property type="entry name" value="CEP162-like"/>
</dbReference>
<feature type="compositionally biased region" description="Basic and acidic residues" evidence="10">
    <location>
        <begin position="1155"/>
        <end position="1172"/>
    </location>
</feature>
<dbReference type="GO" id="GO:0005654">
    <property type="term" value="C:nucleoplasm"/>
    <property type="evidence" value="ECO:0007669"/>
    <property type="project" value="TreeGrafter"/>
</dbReference>
<evidence type="ECO:0000256" key="6">
    <source>
        <dbReference type="ARBA" id="ARBA00022794"/>
    </source>
</evidence>
<dbReference type="GO" id="GO:0060271">
    <property type="term" value="P:cilium assembly"/>
    <property type="evidence" value="ECO:0007669"/>
    <property type="project" value="Ensembl"/>
</dbReference>
<reference evidence="11" key="3">
    <citation type="submission" date="2025-09" db="UniProtKB">
        <authorList>
            <consortium name="Ensembl"/>
        </authorList>
    </citation>
    <scope>IDENTIFICATION</scope>
</reference>
<dbReference type="GeneTree" id="ENSGT00390000009631"/>
<name>A0A8C9RIU6_SCLFO</name>
<evidence type="ECO:0000256" key="4">
    <source>
        <dbReference type="ARBA" id="ARBA00022490"/>
    </source>
</evidence>
<keyword evidence="5" id="KW-0493">Microtubule</keyword>
<feature type="region of interest" description="Disordered" evidence="10">
    <location>
        <begin position="134"/>
        <end position="169"/>
    </location>
</feature>
<keyword evidence="6" id="KW-0970">Cilium biogenesis/degradation</keyword>
<evidence type="ECO:0000256" key="3">
    <source>
        <dbReference type="ARBA" id="ARBA00021406"/>
    </source>
</evidence>
<accession>A0A8C9RIU6</accession>
<evidence type="ECO:0000256" key="8">
    <source>
        <dbReference type="ARBA" id="ARBA00023212"/>
    </source>
</evidence>
<evidence type="ECO:0000256" key="10">
    <source>
        <dbReference type="SAM" id="MobiDB-lite"/>
    </source>
</evidence>
<feature type="coiled-coil region" evidence="9">
    <location>
        <begin position="1272"/>
        <end position="1308"/>
    </location>
</feature>